<gene>
    <name evidence="2" type="ORF">RAG0_12604</name>
</gene>
<organism evidence="2 3">
    <name type="scientific">Rhynchosporium agropyri</name>
    <dbReference type="NCBI Taxonomy" id="914238"/>
    <lineage>
        <taxon>Eukaryota</taxon>
        <taxon>Fungi</taxon>
        <taxon>Dikarya</taxon>
        <taxon>Ascomycota</taxon>
        <taxon>Pezizomycotina</taxon>
        <taxon>Leotiomycetes</taxon>
        <taxon>Helotiales</taxon>
        <taxon>Ploettnerulaceae</taxon>
        <taxon>Rhynchosporium</taxon>
    </lineage>
</organism>
<protein>
    <submittedName>
        <fullName evidence="2">Uncharacterized protein</fullName>
    </submittedName>
</protein>
<sequence length="155" mass="17184">MDGPAIRQRLKRKASWDNTDDSNRSQKRHSNHSVRLSTFRAQRPVSTPQVIDLTSDVAHCAICPNILGQGEDGLSSMFAFTICGCIRCGECLREIIPVDQGNNVAGVKGVYCSKDDHFDHGEQAAWRIFGRDCDICFTTSDEGGDMCRTQPHVLL</sequence>
<dbReference type="EMBL" id="FJUX01000091">
    <property type="protein sequence ID" value="CZT07017.1"/>
    <property type="molecule type" value="Genomic_DNA"/>
</dbReference>
<accession>A0A1E1L969</accession>
<evidence type="ECO:0000313" key="3">
    <source>
        <dbReference type="Proteomes" id="UP000178912"/>
    </source>
</evidence>
<dbReference type="AlphaFoldDB" id="A0A1E1L969"/>
<proteinExistence type="predicted"/>
<feature type="region of interest" description="Disordered" evidence="1">
    <location>
        <begin position="1"/>
        <end position="39"/>
    </location>
</feature>
<dbReference type="Proteomes" id="UP000178912">
    <property type="component" value="Unassembled WGS sequence"/>
</dbReference>
<name>A0A1E1L969_9HELO</name>
<evidence type="ECO:0000256" key="1">
    <source>
        <dbReference type="SAM" id="MobiDB-lite"/>
    </source>
</evidence>
<evidence type="ECO:0000313" key="2">
    <source>
        <dbReference type="EMBL" id="CZT07017.1"/>
    </source>
</evidence>
<reference evidence="3" key="1">
    <citation type="submission" date="2016-03" db="EMBL/GenBank/DDBJ databases">
        <authorList>
            <person name="Guldener U."/>
        </authorList>
    </citation>
    <scope>NUCLEOTIDE SEQUENCE [LARGE SCALE GENOMIC DNA]</scope>
    <source>
        <strain evidence="3">04CH-RAC-A.6.1</strain>
    </source>
</reference>
<keyword evidence="3" id="KW-1185">Reference proteome</keyword>
<dbReference type="OrthoDB" id="3496361at2759"/>